<dbReference type="Gene3D" id="2.60.40.1890">
    <property type="entry name" value="PCu(A)C copper chaperone"/>
    <property type="match status" value="1"/>
</dbReference>
<dbReference type="InterPro" id="IPR036182">
    <property type="entry name" value="PCuAC_sf"/>
</dbReference>
<feature type="compositionally biased region" description="Low complexity" evidence="1">
    <location>
        <begin position="302"/>
        <end position="318"/>
    </location>
</feature>
<dbReference type="RefSeq" id="WP_378288208.1">
    <property type="nucleotide sequence ID" value="NZ_JBHSON010000084.1"/>
</dbReference>
<comment type="caution">
    <text evidence="3">The sequence shown here is derived from an EMBL/GenBank/DDBJ whole genome shotgun (WGS) entry which is preliminary data.</text>
</comment>
<feature type="compositionally biased region" description="Polar residues" evidence="1">
    <location>
        <begin position="155"/>
        <end position="173"/>
    </location>
</feature>
<feature type="region of interest" description="Disordered" evidence="1">
    <location>
        <begin position="114"/>
        <end position="215"/>
    </location>
</feature>
<dbReference type="PROSITE" id="PS51257">
    <property type="entry name" value="PROKAR_LIPOPROTEIN"/>
    <property type="match status" value="1"/>
</dbReference>
<evidence type="ECO:0000313" key="3">
    <source>
        <dbReference type="EMBL" id="MFC5752246.1"/>
    </source>
</evidence>
<accession>A0ABW1AAM4</accession>
<feature type="compositionally biased region" description="Low complexity" evidence="1">
    <location>
        <begin position="193"/>
        <end position="215"/>
    </location>
</feature>
<keyword evidence="4" id="KW-1185">Reference proteome</keyword>
<evidence type="ECO:0000313" key="4">
    <source>
        <dbReference type="Proteomes" id="UP001596074"/>
    </source>
</evidence>
<evidence type="ECO:0008006" key="5">
    <source>
        <dbReference type="Google" id="ProtNLM"/>
    </source>
</evidence>
<gene>
    <name evidence="3" type="ORF">ACFPZN_42105</name>
</gene>
<protein>
    <recommendedName>
        <fullName evidence="5">Copper chaperone PCu(A)C</fullName>
    </recommendedName>
</protein>
<feature type="signal peptide" evidence="2">
    <location>
        <begin position="1"/>
        <end position="24"/>
    </location>
</feature>
<proteinExistence type="predicted"/>
<name>A0ABW1AAM4_9ACTN</name>
<feature type="compositionally biased region" description="Gly residues" evidence="1">
    <location>
        <begin position="319"/>
        <end position="338"/>
    </location>
</feature>
<organism evidence="3 4">
    <name type="scientific">Actinomadura rugatobispora</name>
    <dbReference type="NCBI Taxonomy" id="1994"/>
    <lineage>
        <taxon>Bacteria</taxon>
        <taxon>Bacillati</taxon>
        <taxon>Actinomycetota</taxon>
        <taxon>Actinomycetes</taxon>
        <taxon>Streptosporangiales</taxon>
        <taxon>Thermomonosporaceae</taxon>
        <taxon>Actinomadura</taxon>
    </lineage>
</organism>
<reference evidence="4" key="1">
    <citation type="journal article" date="2019" name="Int. J. Syst. Evol. Microbiol.">
        <title>The Global Catalogue of Microorganisms (GCM) 10K type strain sequencing project: providing services to taxonomists for standard genome sequencing and annotation.</title>
        <authorList>
            <consortium name="The Broad Institute Genomics Platform"/>
            <consortium name="The Broad Institute Genome Sequencing Center for Infectious Disease"/>
            <person name="Wu L."/>
            <person name="Ma J."/>
        </authorList>
    </citation>
    <scope>NUCLEOTIDE SEQUENCE [LARGE SCALE GENOMIC DNA]</scope>
    <source>
        <strain evidence="4">KCTC 42087</strain>
    </source>
</reference>
<dbReference type="Proteomes" id="UP001596074">
    <property type="component" value="Unassembled WGS sequence"/>
</dbReference>
<dbReference type="EMBL" id="JBHSON010000084">
    <property type="protein sequence ID" value="MFC5752246.1"/>
    <property type="molecule type" value="Genomic_DNA"/>
</dbReference>
<evidence type="ECO:0000256" key="2">
    <source>
        <dbReference type="SAM" id="SignalP"/>
    </source>
</evidence>
<keyword evidence="2" id="KW-0732">Signal</keyword>
<evidence type="ECO:0000256" key="1">
    <source>
        <dbReference type="SAM" id="MobiDB-lite"/>
    </source>
</evidence>
<feature type="compositionally biased region" description="Gly residues" evidence="1">
    <location>
        <begin position="289"/>
        <end position="301"/>
    </location>
</feature>
<sequence>MIRNSRRVVALAIAGAVAIAPVISGCGAGSEPQSAAPTRLTEGVNASVPENAAPAQVDIRNMFLLGPKPDQMFNAGASVPLYGTIINQVKGRQDRLVGVSSPDFAQVRITGDAVTLPPARPSGEGVPVALTGQAPAGPPTGRPTGTRSWRPEGSPSAQPTGGTTAQPTAQPSGGATARPTGEATGQPTGRPEAGATTSPSPGGSPAATGGTATAQPGAKAPLIVLSGLKERLLGGEHIRVQLRFEQAGGIELMVPVVPQQFEYAGLTAVSEGVPAPGASQGHGTPAPEGPGGHGTAPGGHGASPSPGASTAPASPAPEGTGGATPAGGGSESPAAGGH</sequence>
<feature type="chain" id="PRO_5046911115" description="Copper chaperone PCu(A)C" evidence="2">
    <location>
        <begin position="25"/>
        <end position="338"/>
    </location>
</feature>
<feature type="region of interest" description="Disordered" evidence="1">
    <location>
        <begin position="272"/>
        <end position="338"/>
    </location>
</feature>